<dbReference type="EMBL" id="LN679101">
    <property type="protein sequence ID" value="CEL55559.1"/>
    <property type="molecule type" value="Genomic_DNA"/>
</dbReference>
<feature type="region of interest" description="Disordered" evidence="1">
    <location>
        <begin position="328"/>
        <end position="437"/>
    </location>
</feature>
<feature type="compositionally biased region" description="Basic and acidic residues" evidence="1">
    <location>
        <begin position="394"/>
        <end position="408"/>
    </location>
</feature>
<name>A0A0B7FFC7_THACB</name>
<feature type="region of interest" description="Disordered" evidence="1">
    <location>
        <begin position="505"/>
        <end position="594"/>
    </location>
</feature>
<dbReference type="AlphaFoldDB" id="A0A0B7FFC7"/>
<evidence type="ECO:0000256" key="1">
    <source>
        <dbReference type="SAM" id="MobiDB-lite"/>
    </source>
</evidence>
<dbReference type="OrthoDB" id="3270311at2759"/>
<proteinExistence type="predicted"/>
<sequence length="594" mass="63789">MSANSNRPPPLSAGLNDSATVASSVGGGGGNRSTKGDVTERKKPTTSLWSYILPSPVESNPTDASITINTTSEKEKEKQHLPTTSPADRNAISIRLALGDTQSAVQTLADRVDRVLDLQRDEAKSVRDEIGRVVQSVERAFTALGEATAAHTSKLDETLSRVLQVESTLSVQSAAMTELGAKCDVHFSVRLHPNNLLADYGFINLCDDARVVGKELNKFSSLPHIIPVLQSLPSSIHNNHLSTTQALERSSQNQTHVLSVETSRWMSEHQSATNVSLDRLKEEVRHALEANREAWSVALSLHRQEMSAMFSAVLAGIRAVAGPIDTASISGSGSASTTTGSASSGQRAQTQIVVDAITTARARESDTPQTTALDGTTPHTFKPHGHPSSITHSHSQERAATKSKEPHVAQHAAKNSNAQAARHIQASPVHGKNSPRSEVLQPGLVLVEDTQSTALSSVPDEEEIVERMPSRGFGALGERASSTLGSFANPGSPRFTVHRQPFVQGSNLRPALDPTRKKSDERVSETGSRFESLAPTFGRPSSPGNEPSIRLVVKKRTTSVEDVPPAPTKRSRKAKTRVLMDSQELLMLDSSPER</sequence>
<protein>
    <submittedName>
        <fullName evidence="2">Uncharacterized protein</fullName>
    </submittedName>
</protein>
<feature type="region of interest" description="Disordered" evidence="1">
    <location>
        <begin position="1"/>
        <end position="47"/>
    </location>
</feature>
<feature type="compositionally biased region" description="Low complexity" evidence="1">
    <location>
        <begin position="328"/>
        <end position="345"/>
    </location>
</feature>
<dbReference type="Proteomes" id="UP000059188">
    <property type="component" value="Unassembled WGS sequence"/>
</dbReference>
<feature type="compositionally biased region" description="Polar residues" evidence="1">
    <location>
        <begin position="367"/>
        <end position="379"/>
    </location>
</feature>
<gene>
    <name evidence="2" type="ORF">RSOLAG1IB_01571</name>
</gene>
<organism evidence="2 3">
    <name type="scientific">Thanatephorus cucumeris (strain AG1-IB / isolate 7/3/14)</name>
    <name type="common">Lettuce bottom rot fungus</name>
    <name type="synonym">Rhizoctonia solani</name>
    <dbReference type="NCBI Taxonomy" id="1108050"/>
    <lineage>
        <taxon>Eukaryota</taxon>
        <taxon>Fungi</taxon>
        <taxon>Dikarya</taxon>
        <taxon>Basidiomycota</taxon>
        <taxon>Agaricomycotina</taxon>
        <taxon>Agaricomycetes</taxon>
        <taxon>Cantharellales</taxon>
        <taxon>Ceratobasidiaceae</taxon>
        <taxon>Rhizoctonia</taxon>
        <taxon>Rhizoctonia solani AG-1</taxon>
    </lineage>
</organism>
<evidence type="ECO:0000313" key="3">
    <source>
        <dbReference type="Proteomes" id="UP000059188"/>
    </source>
</evidence>
<keyword evidence="3" id="KW-1185">Reference proteome</keyword>
<reference evidence="2 3" key="1">
    <citation type="submission" date="2014-11" db="EMBL/GenBank/DDBJ databases">
        <authorList>
            <person name="Wibberg Daniel"/>
        </authorList>
    </citation>
    <scope>NUCLEOTIDE SEQUENCE [LARGE SCALE GENOMIC DNA]</scope>
    <source>
        <strain evidence="2">Rhizoctonia solani AG1-IB 7/3/14</strain>
    </source>
</reference>
<accession>A0A0B7FFC7</accession>
<evidence type="ECO:0000313" key="2">
    <source>
        <dbReference type="EMBL" id="CEL55559.1"/>
    </source>
</evidence>
<feature type="compositionally biased region" description="Basic and acidic residues" evidence="1">
    <location>
        <begin position="514"/>
        <end position="524"/>
    </location>
</feature>
<feature type="compositionally biased region" description="Basic and acidic residues" evidence="1">
    <location>
        <begin position="34"/>
        <end position="43"/>
    </location>
</feature>